<name>A0ABS3JBH4_9BACT</name>
<proteinExistence type="predicted"/>
<accession>A0ABS3JBH4</accession>
<dbReference type="Proteomes" id="UP000664628">
    <property type="component" value="Unassembled WGS sequence"/>
</dbReference>
<evidence type="ECO:0000313" key="3">
    <source>
        <dbReference type="Proteomes" id="UP000664628"/>
    </source>
</evidence>
<protein>
    <submittedName>
        <fullName evidence="2">Uncharacterized protein</fullName>
    </submittedName>
</protein>
<gene>
    <name evidence="2" type="ORF">J2I46_02055</name>
</gene>
<sequence>MVTTEPIDEALPQVMTADEVYEIARRGALSALVDAGVIDKKAMALALVNGTVAGVEVKTANQLKTTPKLPKTTTPPVEPTEEQKAAANKWHMDVDKLDADNISAWQRHYLLLRDGLPGISDPIKTKMLNRMVKVAFDKWIDYDPTTQRFSPAVRTADPGNPHNNPLA</sequence>
<evidence type="ECO:0000313" key="2">
    <source>
        <dbReference type="EMBL" id="MBO0947348.1"/>
    </source>
</evidence>
<comment type="caution">
    <text evidence="2">The sequence shown here is derived from an EMBL/GenBank/DDBJ whole genome shotgun (WGS) entry which is preliminary data.</text>
</comment>
<feature type="compositionally biased region" description="Low complexity" evidence="1">
    <location>
        <begin position="66"/>
        <end position="75"/>
    </location>
</feature>
<feature type="region of interest" description="Disordered" evidence="1">
    <location>
        <begin position="66"/>
        <end position="87"/>
    </location>
</feature>
<keyword evidence="3" id="KW-1185">Reference proteome</keyword>
<organism evidence="2 3">
    <name type="scientific">Fibrella forsythiae</name>
    <dbReference type="NCBI Taxonomy" id="2817061"/>
    <lineage>
        <taxon>Bacteria</taxon>
        <taxon>Pseudomonadati</taxon>
        <taxon>Bacteroidota</taxon>
        <taxon>Cytophagia</taxon>
        <taxon>Cytophagales</taxon>
        <taxon>Spirosomataceae</taxon>
        <taxon>Fibrella</taxon>
    </lineage>
</organism>
<dbReference type="RefSeq" id="WP_207327264.1">
    <property type="nucleotide sequence ID" value="NZ_JAFMYW010000001.1"/>
</dbReference>
<evidence type="ECO:0000256" key="1">
    <source>
        <dbReference type="SAM" id="MobiDB-lite"/>
    </source>
</evidence>
<dbReference type="EMBL" id="JAFMYW010000001">
    <property type="protein sequence ID" value="MBO0947348.1"/>
    <property type="molecule type" value="Genomic_DNA"/>
</dbReference>
<reference evidence="2 3" key="1">
    <citation type="submission" date="2021-03" db="EMBL/GenBank/DDBJ databases">
        <title>Fibrella sp. HMF5405 genome sequencing and assembly.</title>
        <authorList>
            <person name="Kang H."/>
            <person name="Kim H."/>
            <person name="Bae S."/>
            <person name="Joh K."/>
        </authorList>
    </citation>
    <scope>NUCLEOTIDE SEQUENCE [LARGE SCALE GENOMIC DNA]</scope>
    <source>
        <strain evidence="2 3">HMF5405</strain>
    </source>
</reference>